<keyword evidence="4" id="KW-1185">Reference proteome</keyword>
<feature type="domain" description="PilZ" evidence="2">
    <location>
        <begin position="18"/>
        <end position="103"/>
    </location>
</feature>
<name>A0ABP9K8A0_9SPHN</name>
<feature type="region of interest" description="Disordered" evidence="1">
    <location>
        <begin position="1"/>
        <end position="28"/>
    </location>
</feature>
<sequence length="130" mass="13769">MAGFGRKGLARPPVQSGEKRSGNRSPARLSAVLETPAAKLSVALVNASAGGVCVKGAELPKVGRFAKLKVGSVTAFGEIVWQDGGACVLRFDKKLSEEEMEEFYQAVQESTDLGMSVEQMLAINAWLNGL</sequence>
<protein>
    <recommendedName>
        <fullName evidence="2">PilZ domain-containing protein</fullName>
    </recommendedName>
</protein>
<evidence type="ECO:0000313" key="3">
    <source>
        <dbReference type="EMBL" id="GAA5053446.1"/>
    </source>
</evidence>
<organism evidence="3 4">
    <name type="scientific">Erythrobacter westpacificensis</name>
    <dbReference type="NCBI Taxonomy" id="1055231"/>
    <lineage>
        <taxon>Bacteria</taxon>
        <taxon>Pseudomonadati</taxon>
        <taxon>Pseudomonadota</taxon>
        <taxon>Alphaproteobacteria</taxon>
        <taxon>Sphingomonadales</taxon>
        <taxon>Erythrobacteraceae</taxon>
        <taxon>Erythrobacter/Porphyrobacter group</taxon>
        <taxon>Erythrobacter</taxon>
    </lineage>
</organism>
<accession>A0ABP9K8A0</accession>
<dbReference type="InterPro" id="IPR009875">
    <property type="entry name" value="PilZ_domain"/>
</dbReference>
<dbReference type="Pfam" id="PF07238">
    <property type="entry name" value="PilZ"/>
    <property type="match status" value="1"/>
</dbReference>
<evidence type="ECO:0000259" key="2">
    <source>
        <dbReference type="Pfam" id="PF07238"/>
    </source>
</evidence>
<proteinExistence type="predicted"/>
<dbReference type="SUPFAM" id="SSF141371">
    <property type="entry name" value="PilZ domain-like"/>
    <property type="match status" value="1"/>
</dbReference>
<dbReference type="RefSeq" id="WP_346032522.1">
    <property type="nucleotide sequence ID" value="NZ_BAABHV010000009.1"/>
</dbReference>
<comment type="caution">
    <text evidence="3">The sequence shown here is derived from an EMBL/GenBank/DDBJ whole genome shotgun (WGS) entry which is preliminary data.</text>
</comment>
<gene>
    <name evidence="3" type="ORF">GCM10023208_15410</name>
</gene>
<dbReference type="EMBL" id="BAABHV010000009">
    <property type="protein sequence ID" value="GAA5053446.1"/>
    <property type="molecule type" value="Genomic_DNA"/>
</dbReference>
<evidence type="ECO:0000313" key="4">
    <source>
        <dbReference type="Proteomes" id="UP001500518"/>
    </source>
</evidence>
<reference evidence="4" key="1">
    <citation type="journal article" date="2019" name="Int. J. Syst. Evol. Microbiol.">
        <title>The Global Catalogue of Microorganisms (GCM) 10K type strain sequencing project: providing services to taxonomists for standard genome sequencing and annotation.</title>
        <authorList>
            <consortium name="The Broad Institute Genomics Platform"/>
            <consortium name="The Broad Institute Genome Sequencing Center for Infectious Disease"/>
            <person name="Wu L."/>
            <person name="Ma J."/>
        </authorList>
    </citation>
    <scope>NUCLEOTIDE SEQUENCE [LARGE SCALE GENOMIC DNA]</scope>
    <source>
        <strain evidence="4">JCM 18014</strain>
    </source>
</reference>
<evidence type="ECO:0000256" key="1">
    <source>
        <dbReference type="SAM" id="MobiDB-lite"/>
    </source>
</evidence>
<dbReference type="Proteomes" id="UP001500518">
    <property type="component" value="Unassembled WGS sequence"/>
</dbReference>